<dbReference type="EMBL" id="BSDY01000004">
    <property type="protein sequence ID" value="GLI55495.1"/>
    <property type="molecule type" value="Genomic_DNA"/>
</dbReference>
<name>A0A9W6GJW1_9FUSO</name>
<evidence type="ECO:0000313" key="1">
    <source>
        <dbReference type="EMBL" id="GLI55495.1"/>
    </source>
</evidence>
<evidence type="ECO:0000313" key="2">
    <source>
        <dbReference type="Proteomes" id="UP001144471"/>
    </source>
</evidence>
<dbReference type="RefSeq" id="WP_281834000.1">
    <property type="nucleotide sequence ID" value="NZ_BSDY01000004.1"/>
</dbReference>
<organism evidence="1 2">
    <name type="scientific">Propionigenium maris DSM 9537</name>
    <dbReference type="NCBI Taxonomy" id="1123000"/>
    <lineage>
        <taxon>Bacteria</taxon>
        <taxon>Fusobacteriati</taxon>
        <taxon>Fusobacteriota</taxon>
        <taxon>Fusobacteriia</taxon>
        <taxon>Fusobacteriales</taxon>
        <taxon>Fusobacteriaceae</taxon>
        <taxon>Propionigenium</taxon>
    </lineage>
</organism>
<dbReference type="Proteomes" id="UP001144471">
    <property type="component" value="Unassembled WGS sequence"/>
</dbReference>
<comment type="caution">
    <text evidence="1">The sequence shown here is derived from an EMBL/GenBank/DDBJ whole genome shotgun (WGS) entry which is preliminary data.</text>
</comment>
<accession>A0A9W6GJW1</accession>
<protein>
    <submittedName>
        <fullName evidence="1">Uncharacterized protein</fullName>
    </submittedName>
</protein>
<sequence length="112" mass="12982">MLKFKVLGVFLALIYSFLLNTINHRDGFFLKEISFRESQIRKLEEKTQTETLLSGGAAEERTTTIYSEGSPPKVEEVSLEQPKRDRVEVNLGSSEQWFYRGVALERNRVLRN</sequence>
<dbReference type="AlphaFoldDB" id="A0A9W6GJW1"/>
<proteinExistence type="predicted"/>
<reference evidence="1" key="1">
    <citation type="submission" date="2022-12" db="EMBL/GenBank/DDBJ databases">
        <title>Reference genome sequencing for broad-spectrum identification of bacterial and archaeal isolates by mass spectrometry.</title>
        <authorList>
            <person name="Sekiguchi Y."/>
            <person name="Tourlousse D.M."/>
        </authorList>
    </citation>
    <scope>NUCLEOTIDE SEQUENCE</scope>
    <source>
        <strain evidence="1">10succ1</strain>
    </source>
</reference>
<keyword evidence="2" id="KW-1185">Reference proteome</keyword>
<gene>
    <name evidence="1" type="ORF">PM10SUCC1_10090</name>
</gene>